<evidence type="ECO:0000313" key="3">
    <source>
        <dbReference type="Proteomes" id="UP000218231"/>
    </source>
</evidence>
<organism evidence="2 3">
    <name type="scientific">Diploscapter pachys</name>
    <dbReference type="NCBI Taxonomy" id="2018661"/>
    <lineage>
        <taxon>Eukaryota</taxon>
        <taxon>Metazoa</taxon>
        <taxon>Ecdysozoa</taxon>
        <taxon>Nematoda</taxon>
        <taxon>Chromadorea</taxon>
        <taxon>Rhabditida</taxon>
        <taxon>Rhabditina</taxon>
        <taxon>Rhabditomorpha</taxon>
        <taxon>Rhabditoidea</taxon>
        <taxon>Rhabditidae</taxon>
        <taxon>Diploscapter</taxon>
    </lineage>
</organism>
<proteinExistence type="predicted"/>
<dbReference type="OrthoDB" id="5404651at2759"/>
<gene>
    <name evidence="2" type="ORF">WR25_02696</name>
</gene>
<feature type="domain" description="Thiolase C-terminal" evidence="1">
    <location>
        <begin position="84"/>
        <end position="125"/>
    </location>
</feature>
<comment type="caution">
    <text evidence="2">The sequence shown here is derived from an EMBL/GenBank/DDBJ whole genome shotgun (WGS) entry which is preliminary data.</text>
</comment>
<accession>A0A2A2K1E3</accession>
<dbReference type="AlphaFoldDB" id="A0A2A2K1E3"/>
<dbReference type="InterPro" id="IPR020617">
    <property type="entry name" value="Thiolase_C"/>
</dbReference>
<dbReference type="Gene3D" id="3.40.47.10">
    <property type="match status" value="1"/>
</dbReference>
<evidence type="ECO:0000313" key="2">
    <source>
        <dbReference type="EMBL" id="PAV67826.1"/>
    </source>
</evidence>
<name>A0A2A2K1E3_9BILA</name>
<dbReference type="Proteomes" id="UP000218231">
    <property type="component" value="Unassembled WGS sequence"/>
</dbReference>
<protein>
    <recommendedName>
        <fullName evidence="1">Thiolase C-terminal domain-containing protein</fullName>
    </recommendedName>
</protein>
<dbReference type="EMBL" id="LIAE01009882">
    <property type="protein sequence ID" value="PAV67826.1"/>
    <property type="molecule type" value="Genomic_DNA"/>
</dbReference>
<reference evidence="2 3" key="1">
    <citation type="journal article" date="2017" name="Curr. Biol.">
        <title>Genome architecture and evolution of a unichromosomal asexual nematode.</title>
        <authorList>
            <person name="Fradin H."/>
            <person name="Zegar C."/>
            <person name="Gutwein M."/>
            <person name="Lucas J."/>
            <person name="Kovtun M."/>
            <person name="Corcoran D."/>
            <person name="Baugh L.R."/>
            <person name="Kiontke K."/>
            <person name="Gunsalus K."/>
            <person name="Fitch D.H."/>
            <person name="Piano F."/>
        </authorList>
    </citation>
    <scope>NUCLEOTIDE SEQUENCE [LARGE SCALE GENOMIC DNA]</scope>
    <source>
        <strain evidence="2">PF1309</strain>
    </source>
</reference>
<dbReference type="Pfam" id="PF02803">
    <property type="entry name" value="Thiolase_C"/>
    <property type="match status" value="1"/>
</dbReference>
<dbReference type="GO" id="GO:0016747">
    <property type="term" value="F:acyltransferase activity, transferring groups other than amino-acyl groups"/>
    <property type="evidence" value="ECO:0007669"/>
    <property type="project" value="InterPro"/>
</dbReference>
<dbReference type="InterPro" id="IPR016039">
    <property type="entry name" value="Thiolase-like"/>
</dbReference>
<sequence length="126" mass="13208">MILLDIPYAVCKRTGLAFARIASKAIGAFVLAEGDAGRDAAAIRHGATRTDGGRRIFVSRHSITSGRTEQDTLGSVAGKVKRKLGHPIRAIHARIIETLLSALKAPGVAALCIGGREATAVAIERI</sequence>
<keyword evidence="3" id="KW-1185">Reference proteome</keyword>
<evidence type="ECO:0000259" key="1">
    <source>
        <dbReference type="Pfam" id="PF02803"/>
    </source>
</evidence>